<keyword evidence="6 12" id="KW-1003">Cell membrane</keyword>
<comment type="similarity">
    <text evidence="3 12">Belongs to the CcmD/CycX/HelD family.</text>
</comment>
<name>A0A0D8Q234_9GAMM</name>
<dbReference type="GO" id="GO:0017004">
    <property type="term" value="P:cytochrome complex assembly"/>
    <property type="evidence" value="ECO:0007669"/>
    <property type="project" value="UniProtKB-KW"/>
</dbReference>
<comment type="subcellular location">
    <subcellularLocation>
        <location evidence="2 12">Cell inner membrane</location>
        <topology evidence="2 12">Single-pass membrane protein</topology>
    </subcellularLocation>
</comment>
<dbReference type="STRING" id="56192.UB38_00750"/>
<evidence type="ECO:0000256" key="7">
    <source>
        <dbReference type="ARBA" id="ARBA00022519"/>
    </source>
</evidence>
<dbReference type="NCBIfam" id="TIGR03141">
    <property type="entry name" value="cytochro_ccmD"/>
    <property type="match status" value="1"/>
</dbReference>
<dbReference type="Proteomes" id="UP000241190">
    <property type="component" value="Unassembled WGS sequence"/>
</dbReference>
<comment type="caution">
    <text evidence="13">The sequence shown here is derived from an EMBL/GenBank/DDBJ whole genome shotgun (WGS) entry which is preliminary data.</text>
</comment>
<sequence length="68" mass="7979">MYFDSINDFFAMGGYAGYVWSAYAISFLSMLWIVFSSLATKRRLLREINNKMAREQRIKEAKTLENTL</sequence>
<evidence type="ECO:0000256" key="1">
    <source>
        <dbReference type="ARBA" id="ARBA00002442"/>
    </source>
</evidence>
<dbReference type="EMBL" id="PYOP01000006">
    <property type="protein sequence ID" value="PSW98699.1"/>
    <property type="molecule type" value="Genomic_DNA"/>
</dbReference>
<dbReference type="InterPro" id="IPR007078">
    <property type="entry name" value="Haem_export_protD_CcmD"/>
</dbReference>
<protein>
    <recommendedName>
        <fullName evidence="4 12">Heme exporter protein D</fullName>
    </recommendedName>
</protein>
<organism evidence="13 16">
    <name type="scientific">Photobacterium iliopiscarium</name>
    <dbReference type="NCBI Taxonomy" id="56192"/>
    <lineage>
        <taxon>Bacteria</taxon>
        <taxon>Pseudomonadati</taxon>
        <taxon>Pseudomonadota</taxon>
        <taxon>Gammaproteobacteria</taxon>
        <taxon>Vibrionales</taxon>
        <taxon>Vibrionaceae</taxon>
        <taxon>Photobacterium</taxon>
    </lineage>
</organism>
<evidence type="ECO:0000256" key="2">
    <source>
        <dbReference type="ARBA" id="ARBA00004377"/>
    </source>
</evidence>
<dbReference type="GO" id="GO:1903607">
    <property type="term" value="P:cytochrome c biosynthetic process"/>
    <property type="evidence" value="ECO:0007669"/>
    <property type="project" value="TreeGrafter"/>
</dbReference>
<evidence type="ECO:0000256" key="11">
    <source>
        <dbReference type="ARBA" id="ARBA00023136"/>
    </source>
</evidence>
<keyword evidence="8 12" id="KW-0812">Transmembrane</keyword>
<dbReference type="Proteomes" id="UP000241954">
    <property type="component" value="Unassembled WGS sequence"/>
</dbReference>
<dbReference type="PANTHER" id="PTHR37531">
    <property type="entry name" value="HEME EXPORTER PROTEIN D"/>
    <property type="match status" value="1"/>
</dbReference>
<evidence type="ECO:0000256" key="10">
    <source>
        <dbReference type="ARBA" id="ARBA00022989"/>
    </source>
</evidence>
<accession>A0A0D8Q234</accession>
<evidence type="ECO:0000313" key="15">
    <source>
        <dbReference type="Proteomes" id="UP000241190"/>
    </source>
</evidence>
<evidence type="ECO:0000256" key="4">
    <source>
        <dbReference type="ARBA" id="ARBA00016461"/>
    </source>
</evidence>
<dbReference type="Pfam" id="PF04995">
    <property type="entry name" value="CcmD"/>
    <property type="match status" value="1"/>
</dbReference>
<evidence type="ECO:0000313" key="13">
    <source>
        <dbReference type="EMBL" id="PSV99111.1"/>
    </source>
</evidence>
<keyword evidence="15" id="KW-1185">Reference proteome</keyword>
<evidence type="ECO:0000256" key="8">
    <source>
        <dbReference type="ARBA" id="ARBA00022692"/>
    </source>
</evidence>
<evidence type="ECO:0000256" key="12">
    <source>
        <dbReference type="RuleBase" id="RU363101"/>
    </source>
</evidence>
<dbReference type="GO" id="GO:0005886">
    <property type="term" value="C:plasma membrane"/>
    <property type="evidence" value="ECO:0007669"/>
    <property type="project" value="UniProtKB-SubCell"/>
</dbReference>
<keyword evidence="5 12" id="KW-0813">Transport</keyword>
<dbReference type="AlphaFoldDB" id="A0A0D8Q234"/>
<evidence type="ECO:0000313" key="16">
    <source>
        <dbReference type="Proteomes" id="UP000241954"/>
    </source>
</evidence>
<comment type="function">
    <text evidence="1 12">Required for the export of heme to the periplasm for the biogenesis of c-type cytochromes.</text>
</comment>
<evidence type="ECO:0000313" key="14">
    <source>
        <dbReference type="EMBL" id="PSW98699.1"/>
    </source>
</evidence>
<dbReference type="GeneID" id="93547723"/>
<proteinExistence type="inferred from homology"/>
<reference evidence="13 16" key="1">
    <citation type="submission" date="2018-01" db="EMBL/GenBank/DDBJ databases">
        <title>Whole genome sequencing of Histamine producing bacteria.</title>
        <authorList>
            <person name="Butler K."/>
        </authorList>
    </citation>
    <scope>NUCLEOTIDE SEQUENCE [LARGE SCALE GENOMIC DNA]</scope>
    <source>
        <strain evidence="14 15">ATCC 51761</strain>
        <strain evidence="13 16">NCIMB 13481</strain>
    </source>
</reference>
<dbReference type="InterPro" id="IPR052075">
    <property type="entry name" value="Heme_exporter_D"/>
</dbReference>
<evidence type="ECO:0000256" key="9">
    <source>
        <dbReference type="ARBA" id="ARBA00022748"/>
    </source>
</evidence>
<keyword evidence="9 12" id="KW-0201">Cytochrome c-type biogenesis</keyword>
<evidence type="ECO:0000256" key="3">
    <source>
        <dbReference type="ARBA" id="ARBA00008741"/>
    </source>
</evidence>
<evidence type="ECO:0000256" key="5">
    <source>
        <dbReference type="ARBA" id="ARBA00022448"/>
    </source>
</evidence>
<dbReference type="GO" id="GO:0015886">
    <property type="term" value="P:heme transport"/>
    <property type="evidence" value="ECO:0007669"/>
    <property type="project" value="InterPro"/>
</dbReference>
<dbReference type="EMBL" id="PYLW01000002">
    <property type="protein sequence ID" value="PSV99111.1"/>
    <property type="molecule type" value="Genomic_DNA"/>
</dbReference>
<dbReference type="OrthoDB" id="9815607at2"/>
<keyword evidence="11 12" id="KW-0472">Membrane</keyword>
<keyword evidence="10 12" id="KW-1133">Transmembrane helix</keyword>
<dbReference type="RefSeq" id="WP_045036558.1">
    <property type="nucleotide sequence ID" value="NZ_CAMQYU010000105.1"/>
</dbReference>
<keyword evidence="7 12" id="KW-0997">Cell inner membrane</keyword>
<evidence type="ECO:0000256" key="6">
    <source>
        <dbReference type="ARBA" id="ARBA00022475"/>
    </source>
</evidence>
<gene>
    <name evidence="13" type="primary">ccmD</name>
    <name evidence="13" type="ORF">C9I88_02720</name>
    <name evidence="14" type="ORF">C9J52_04965</name>
</gene>
<feature type="transmembrane region" description="Helical" evidence="12">
    <location>
        <begin position="20"/>
        <end position="39"/>
    </location>
</feature>
<dbReference type="PANTHER" id="PTHR37531:SF1">
    <property type="entry name" value="HEME EXPORTER PROTEIN D"/>
    <property type="match status" value="1"/>
</dbReference>